<feature type="chain" id="PRO_5019457035" description="DUF5689 domain-containing protein" evidence="1">
    <location>
        <begin position="24"/>
        <end position="157"/>
    </location>
</feature>
<dbReference type="EMBL" id="RWIU01000009">
    <property type="protein sequence ID" value="RSK39473.1"/>
    <property type="molecule type" value="Genomic_DNA"/>
</dbReference>
<evidence type="ECO:0008006" key="4">
    <source>
        <dbReference type="Google" id="ProtNLM"/>
    </source>
</evidence>
<reference evidence="2 3" key="1">
    <citation type="submission" date="2018-12" db="EMBL/GenBank/DDBJ databases">
        <authorList>
            <person name="Feng G."/>
            <person name="Zhu H."/>
        </authorList>
    </citation>
    <scope>NUCLEOTIDE SEQUENCE [LARGE SCALE GENOMIC DNA]</scope>
    <source>
        <strain evidence="2 3">LMG 26000</strain>
    </source>
</reference>
<gene>
    <name evidence="2" type="ORF">EI293_19825</name>
</gene>
<protein>
    <recommendedName>
        <fullName evidence="4">DUF5689 domain-containing protein</fullName>
    </recommendedName>
</protein>
<keyword evidence="3" id="KW-1185">Reference proteome</keyword>
<keyword evidence="1" id="KW-0732">Signal</keyword>
<evidence type="ECO:0000313" key="3">
    <source>
        <dbReference type="Proteomes" id="UP000270291"/>
    </source>
</evidence>
<comment type="caution">
    <text evidence="2">The sequence shown here is derived from an EMBL/GenBank/DDBJ whole genome shotgun (WGS) entry which is preliminary data.</text>
</comment>
<evidence type="ECO:0000313" key="2">
    <source>
        <dbReference type="EMBL" id="RSK39473.1"/>
    </source>
</evidence>
<organism evidence="2 3">
    <name type="scientific">Hymenobacter perfusus</name>
    <dbReference type="NCBI Taxonomy" id="1236770"/>
    <lineage>
        <taxon>Bacteria</taxon>
        <taxon>Pseudomonadati</taxon>
        <taxon>Bacteroidota</taxon>
        <taxon>Cytophagia</taxon>
        <taxon>Cytophagales</taxon>
        <taxon>Hymenobacteraceae</taxon>
        <taxon>Hymenobacter</taxon>
    </lineage>
</organism>
<evidence type="ECO:0000256" key="1">
    <source>
        <dbReference type="SAM" id="SignalP"/>
    </source>
</evidence>
<feature type="signal peptide" evidence="1">
    <location>
        <begin position="1"/>
        <end position="23"/>
    </location>
</feature>
<sequence length="157" mass="16839">MITSFLNKHTVSAWLLPLLIVFASCGSKDDDKPEPTPQYVVKVKMISIDAGGLGAGGEVYIKRLNIPEVSLLDASLPDNGVKETGTVTNLKTGERVSVGLGFSKAITGSGIVPRTTSKLRGEIWVNDQLKASAELDRNTPSQNPDFPTNFAEYTMGD</sequence>
<dbReference type="OrthoDB" id="879949at2"/>
<dbReference type="Proteomes" id="UP000270291">
    <property type="component" value="Unassembled WGS sequence"/>
</dbReference>
<dbReference type="RefSeq" id="WP_125440292.1">
    <property type="nucleotide sequence ID" value="NZ_RWIU01000009.1"/>
</dbReference>
<proteinExistence type="predicted"/>
<dbReference type="AlphaFoldDB" id="A0A428JZF3"/>
<accession>A0A428JZF3</accession>
<name>A0A428JZF3_9BACT</name>